<name>A0A377NDS6_9GAMM</name>
<evidence type="ECO:0000256" key="1">
    <source>
        <dbReference type="SAM" id="MobiDB-lite"/>
    </source>
</evidence>
<feature type="region of interest" description="Disordered" evidence="1">
    <location>
        <begin position="113"/>
        <end position="137"/>
    </location>
</feature>
<sequence length="137" mass="14440">MELDNTTQRVAPYAGAVVKVKYVSHRGTPVLINASFDGEPVAFGANVLDSAGNSVGSVGQAGQIYARVADEQGELRIKWADGPDGQCRVRYHLMPQAKGKAVESIQQFSATCTEAVSPSPSPKAMTASSATQNRTQS</sequence>
<feature type="compositionally biased region" description="Polar residues" evidence="1">
    <location>
        <begin position="126"/>
        <end position="137"/>
    </location>
</feature>
<evidence type="ECO:0000259" key="2">
    <source>
        <dbReference type="Pfam" id="PF13953"/>
    </source>
</evidence>
<dbReference type="AlphaFoldDB" id="A0A377NDS6"/>
<dbReference type="GO" id="GO:0015473">
    <property type="term" value="F:fimbrial usher porin activity"/>
    <property type="evidence" value="ECO:0007669"/>
    <property type="project" value="InterPro"/>
</dbReference>
<dbReference type="EMBL" id="UGGO01000001">
    <property type="protein sequence ID" value="STQ45095.1"/>
    <property type="molecule type" value="Genomic_DNA"/>
</dbReference>
<accession>A0A377NDS6</accession>
<evidence type="ECO:0000313" key="3">
    <source>
        <dbReference type="EMBL" id="STQ45095.1"/>
    </source>
</evidence>
<protein>
    <submittedName>
        <fullName evidence="3">Outer membrane usher protein fimD</fullName>
    </submittedName>
</protein>
<dbReference type="InterPro" id="IPR025949">
    <property type="entry name" value="PapC-like_C"/>
</dbReference>
<dbReference type="PANTHER" id="PTHR30451:SF20">
    <property type="entry name" value="FIMBRIAE USHER"/>
    <property type="match status" value="1"/>
</dbReference>
<dbReference type="GO" id="GO:0009279">
    <property type="term" value="C:cell outer membrane"/>
    <property type="evidence" value="ECO:0007669"/>
    <property type="project" value="TreeGrafter"/>
</dbReference>
<dbReference type="PANTHER" id="PTHR30451">
    <property type="entry name" value="OUTER MEMBRANE USHER PROTEIN"/>
    <property type="match status" value="1"/>
</dbReference>
<dbReference type="InterPro" id="IPR000015">
    <property type="entry name" value="Fimb_usher"/>
</dbReference>
<reference evidence="3 4" key="1">
    <citation type="submission" date="2018-06" db="EMBL/GenBank/DDBJ databases">
        <authorList>
            <consortium name="Pathogen Informatics"/>
            <person name="Doyle S."/>
        </authorList>
    </citation>
    <scope>NUCLEOTIDE SEQUENCE [LARGE SCALE GENOMIC DNA]</scope>
    <source>
        <strain evidence="3 4">NCTC12157</strain>
    </source>
</reference>
<dbReference type="Proteomes" id="UP000254304">
    <property type="component" value="Unassembled WGS sequence"/>
</dbReference>
<dbReference type="Pfam" id="PF13953">
    <property type="entry name" value="PapC_C"/>
    <property type="match status" value="1"/>
</dbReference>
<feature type="domain" description="PapC-like C-terminal" evidence="2">
    <location>
        <begin position="37"/>
        <end position="93"/>
    </location>
</feature>
<organism evidence="3 4">
    <name type="scientific">Ewingella americana</name>
    <dbReference type="NCBI Taxonomy" id="41202"/>
    <lineage>
        <taxon>Bacteria</taxon>
        <taxon>Pseudomonadati</taxon>
        <taxon>Pseudomonadota</taxon>
        <taxon>Gammaproteobacteria</taxon>
        <taxon>Enterobacterales</taxon>
        <taxon>Yersiniaceae</taxon>
        <taxon>Ewingella</taxon>
    </lineage>
</organism>
<dbReference type="InterPro" id="IPR043142">
    <property type="entry name" value="PapC-like_C_sf"/>
</dbReference>
<dbReference type="Gene3D" id="2.60.40.2070">
    <property type="match status" value="1"/>
</dbReference>
<evidence type="ECO:0000313" key="4">
    <source>
        <dbReference type="Proteomes" id="UP000254304"/>
    </source>
</evidence>
<gene>
    <name evidence="3" type="primary">fimD_2</name>
    <name evidence="3" type="ORF">NCTC12157_02821</name>
</gene>
<proteinExistence type="predicted"/>
<dbReference type="GO" id="GO:0009297">
    <property type="term" value="P:pilus assembly"/>
    <property type="evidence" value="ECO:0007669"/>
    <property type="project" value="InterPro"/>
</dbReference>